<sequence>MEHRLSPPDLQRQVEECLAGYLRSSNTSAREVANALAQIAYDHNDNPVKSLFRQAAQSAAPPCSSRANYPLPAPVEETAPPSVSVRPKSSKLSLRFGRKGDKDKQSTDLNSAATEGNSWRKHFRPGNAFDRPAVPPPPEHQHNANIDTTSSASEHPEYVRNLIAHGFLDKDDVPPQTARPESRNGQLDAIDEKRGFFTFNSSGKGGKDKTKVEPEATASSSSSAEYSCVFCEKNDKTYSSKGTCKRHLEEMHVAKKYLQCNECHHKSNTVPDARKHAAQCSSKMVGWTNVKPGPKKYYSSEFAQSLVFESQQLYVEHLLELCGKPFDQRPRLSWHTKLRNLLEKEVDPEYLKDTSRRIIGSPGAWRNARWDFDRLHRACRELEFGILDHELDPGDLLRLRRKKAFVEELFAARLPEAISSVGSRSRPQKIEEPPPPPSFTNAASNASTDPAPVYQSQPPVESQQMMTISNSYNHVTNTYFTSQPDHRLQEAPPKRPLSYETASSVPLRIPPGPSPTTFQADDRPAYRDVYNEPFRYLVQQNTSMGTISPAFTSSPWPMQDQPPPYDPNFVTAATSYPTPLQSAQAVTESLELPSATQYREDLSLPEQYGQMNLQSRDGSNNMMGLYNSAPTSMPTNMSVDVPEQAMYDNLAPPTTTPQEQVQWNSWYNAGQNNTTYGNFSGHFGNGQ</sequence>
<dbReference type="Proteomes" id="UP000799436">
    <property type="component" value="Unassembled WGS sequence"/>
</dbReference>
<gene>
    <name evidence="2" type="ORF">EJ03DRAFT_351187</name>
</gene>
<feature type="compositionally biased region" description="Polar residues" evidence="1">
    <location>
        <begin position="143"/>
        <end position="153"/>
    </location>
</feature>
<feature type="compositionally biased region" description="Polar residues" evidence="1">
    <location>
        <begin position="107"/>
        <end position="117"/>
    </location>
</feature>
<organism evidence="2 3">
    <name type="scientific">Teratosphaeria nubilosa</name>
    <dbReference type="NCBI Taxonomy" id="161662"/>
    <lineage>
        <taxon>Eukaryota</taxon>
        <taxon>Fungi</taxon>
        <taxon>Dikarya</taxon>
        <taxon>Ascomycota</taxon>
        <taxon>Pezizomycotina</taxon>
        <taxon>Dothideomycetes</taxon>
        <taxon>Dothideomycetidae</taxon>
        <taxon>Mycosphaerellales</taxon>
        <taxon>Teratosphaeriaceae</taxon>
        <taxon>Teratosphaeria</taxon>
    </lineage>
</organism>
<accession>A0A6G1L9C0</accession>
<name>A0A6G1L9C0_9PEZI</name>
<proteinExistence type="predicted"/>
<evidence type="ECO:0000256" key="1">
    <source>
        <dbReference type="SAM" id="MobiDB-lite"/>
    </source>
</evidence>
<dbReference type="OrthoDB" id="3903131at2759"/>
<evidence type="ECO:0000313" key="3">
    <source>
        <dbReference type="Proteomes" id="UP000799436"/>
    </source>
</evidence>
<evidence type="ECO:0000313" key="2">
    <source>
        <dbReference type="EMBL" id="KAF2769446.1"/>
    </source>
</evidence>
<reference evidence="2" key="1">
    <citation type="journal article" date="2020" name="Stud. Mycol.">
        <title>101 Dothideomycetes genomes: a test case for predicting lifestyles and emergence of pathogens.</title>
        <authorList>
            <person name="Haridas S."/>
            <person name="Albert R."/>
            <person name="Binder M."/>
            <person name="Bloem J."/>
            <person name="Labutti K."/>
            <person name="Salamov A."/>
            <person name="Andreopoulos B."/>
            <person name="Baker S."/>
            <person name="Barry K."/>
            <person name="Bills G."/>
            <person name="Bluhm B."/>
            <person name="Cannon C."/>
            <person name="Castanera R."/>
            <person name="Culley D."/>
            <person name="Daum C."/>
            <person name="Ezra D."/>
            <person name="Gonzalez J."/>
            <person name="Henrissat B."/>
            <person name="Kuo A."/>
            <person name="Liang C."/>
            <person name="Lipzen A."/>
            <person name="Lutzoni F."/>
            <person name="Magnuson J."/>
            <person name="Mondo S."/>
            <person name="Nolan M."/>
            <person name="Ohm R."/>
            <person name="Pangilinan J."/>
            <person name="Park H.-J."/>
            <person name="Ramirez L."/>
            <person name="Alfaro M."/>
            <person name="Sun H."/>
            <person name="Tritt A."/>
            <person name="Yoshinaga Y."/>
            <person name="Zwiers L.-H."/>
            <person name="Turgeon B."/>
            <person name="Goodwin S."/>
            <person name="Spatafora J."/>
            <person name="Crous P."/>
            <person name="Grigoriev I."/>
        </authorList>
    </citation>
    <scope>NUCLEOTIDE SEQUENCE</scope>
    <source>
        <strain evidence="2">CBS 116005</strain>
    </source>
</reference>
<feature type="region of interest" description="Disordered" evidence="1">
    <location>
        <begin position="59"/>
        <end position="153"/>
    </location>
</feature>
<feature type="region of interest" description="Disordered" evidence="1">
    <location>
        <begin position="421"/>
        <end position="460"/>
    </location>
</feature>
<keyword evidence="3" id="KW-1185">Reference proteome</keyword>
<feature type="compositionally biased region" description="Low complexity" evidence="1">
    <location>
        <begin position="81"/>
        <end position="95"/>
    </location>
</feature>
<dbReference type="EMBL" id="ML995833">
    <property type="protein sequence ID" value="KAF2769446.1"/>
    <property type="molecule type" value="Genomic_DNA"/>
</dbReference>
<feature type="compositionally biased region" description="Polar residues" evidence="1">
    <location>
        <begin position="439"/>
        <end position="460"/>
    </location>
</feature>
<dbReference type="AlphaFoldDB" id="A0A6G1L9C0"/>
<feature type="region of interest" description="Disordered" evidence="1">
    <location>
        <begin position="169"/>
        <end position="218"/>
    </location>
</feature>
<feature type="compositionally biased region" description="Basic and acidic residues" evidence="1">
    <location>
        <begin position="205"/>
        <end position="214"/>
    </location>
</feature>
<protein>
    <submittedName>
        <fullName evidence="2">Uncharacterized protein</fullName>
    </submittedName>
</protein>